<dbReference type="GO" id="GO:0005507">
    <property type="term" value="F:copper ion binding"/>
    <property type="evidence" value="ECO:0007669"/>
    <property type="project" value="InterPro"/>
</dbReference>
<evidence type="ECO:0000259" key="2">
    <source>
        <dbReference type="PROSITE" id="PS50846"/>
    </source>
</evidence>
<dbReference type="GO" id="GO:0006825">
    <property type="term" value="P:copper ion transport"/>
    <property type="evidence" value="ECO:0007669"/>
    <property type="project" value="InterPro"/>
</dbReference>
<dbReference type="InterPro" id="IPR036163">
    <property type="entry name" value="HMA_dom_sf"/>
</dbReference>
<evidence type="ECO:0000313" key="4">
    <source>
        <dbReference type="Proteomes" id="UP000512286"/>
    </source>
</evidence>
<organism evidence="3 4">
    <name type="scientific">Clostridium intestinale</name>
    <dbReference type="NCBI Taxonomy" id="36845"/>
    <lineage>
        <taxon>Bacteria</taxon>
        <taxon>Bacillati</taxon>
        <taxon>Bacillota</taxon>
        <taxon>Clostridia</taxon>
        <taxon>Eubacteriales</taxon>
        <taxon>Clostridiaceae</taxon>
        <taxon>Clostridium</taxon>
    </lineage>
</organism>
<feature type="domain" description="HMA" evidence="2">
    <location>
        <begin position="1"/>
        <end position="63"/>
    </location>
</feature>
<gene>
    <name evidence="3" type="ORF">HZF06_18190</name>
</gene>
<dbReference type="Gene3D" id="3.30.70.100">
    <property type="match status" value="1"/>
</dbReference>
<evidence type="ECO:0000313" key="3">
    <source>
        <dbReference type="EMBL" id="QLY78993.1"/>
    </source>
</evidence>
<proteinExistence type="predicted"/>
<accession>A0A7D6ZT07</accession>
<dbReference type="PROSITE" id="PS01047">
    <property type="entry name" value="HMA_1"/>
    <property type="match status" value="1"/>
</dbReference>
<sequence length="66" mass="7043">MKKITIEGMSCGHCKARVEKALSELDGITSAVVDLEAKTATIEGDASDEVLRETIDDAGYDVISIE</sequence>
<dbReference type="EMBL" id="CP059378">
    <property type="protein sequence ID" value="QLY78993.1"/>
    <property type="molecule type" value="Genomic_DNA"/>
</dbReference>
<dbReference type="KEGG" id="cint:HZF06_18190"/>
<protein>
    <submittedName>
        <fullName evidence="3">Heavy-metal-associated domain-containing protein</fullName>
    </submittedName>
</protein>
<name>A0A7D6ZT07_9CLOT</name>
<dbReference type="PROSITE" id="PS50846">
    <property type="entry name" value="HMA_2"/>
    <property type="match status" value="1"/>
</dbReference>
<dbReference type="InterPro" id="IPR006121">
    <property type="entry name" value="HMA_dom"/>
</dbReference>
<dbReference type="PRINTS" id="PR00944">
    <property type="entry name" value="CUEXPORT"/>
</dbReference>
<evidence type="ECO:0000256" key="1">
    <source>
        <dbReference type="ARBA" id="ARBA00022723"/>
    </source>
</evidence>
<dbReference type="AlphaFoldDB" id="A0A7D6ZT07"/>
<dbReference type="InterPro" id="IPR017969">
    <property type="entry name" value="Heavy-metal-associated_CS"/>
</dbReference>
<keyword evidence="1" id="KW-0479">Metal-binding</keyword>
<dbReference type="InterPro" id="IPR000428">
    <property type="entry name" value="Cu-bd"/>
</dbReference>
<dbReference type="SUPFAM" id="SSF55008">
    <property type="entry name" value="HMA, heavy metal-associated domain"/>
    <property type="match status" value="1"/>
</dbReference>
<dbReference type="RefSeq" id="WP_021800671.1">
    <property type="nucleotide sequence ID" value="NZ_CP059378.1"/>
</dbReference>
<reference evidence="3 4" key="1">
    <citation type="submission" date="2020-07" db="EMBL/GenBank/DDBJ databases">
        <title>Electron transfer.</title>
        <authorList>
            <person name="Huang L."/>
            <person name="Liu X."/>
            <person name="Zhou S."/>
        </authorList>
    </citation>
    <scope>NUCLEOTIDE SEQUENCE [LARGE SCALE GENOMIC DNA]</scope>
    <source>
        <strain evidence="3 4">Lx1</strain>
    </source>
</reference>
<dbReference type="FunFam" id="3.30.70.100:FF:000001">
    <property type="entry name" value="ATPase copper transporting beta"/>
    <property type="match status" value="1"/>
</dbReference>
<dbReference type="Pfam" id="PF00403">
    <property type="entry name" value="HMA"/>
    <property type="match status" value="1"/>
</dbReference>
<dbReference type="CDD" id="cd00371">
    <property type="entry name" value="HMA"/>
    <property type="match status" value="1"/>
</dbReference>
<dbReference type="Proteomes" id="UP000512286">
    <property type="component" value="Chromosome"/>
</dbReference>